<name>A0AAN9Y8Z4_9HEMI</name>
<evidence type="ECO:0000256" key="18">
    <source>
        <dbReference type="SAM" id="MobiDB-lite"/>
    </source>
</evidence>
<feature type="region of interest" description="Disordered" evidence="18">
    <location>
        <begin position="597"/>
        <end position="771"/>
    </location>
</feature>
<dbReference type="GO" id="GO:0002682">
    <property type="term" value="P:regulation of immune system process"/>
    <property type="evidence" value="ECO:0007669"/>
    <property type="project" value="UniProtKB-ARBA"/>
</dbReference>
<evidence type="ECO:0000313" key="22">
    <source>
        <dbReference type="Proteomes" id="UP001367676"/>
    </source>
</evidence>
<feature type="compositionally biased region" description="Basic residues" evidence="18">
    <location>
        <begin position="904"/>
        <end position="913"/>
    </location>
</feature>
<feature type="compositionally biased region" description="Polar residues" evidence="18">
    <location>
        <begin position="415"/>
        <end position="424"/>
    </location>
</feature>
<dbReference type="GO" id="GO:0008170">
    <property type="term" value="F:N-methyltransferase activity"/>
    <property type="evidence" value="ECO:0007669"/>
    <property type="project" value="UniProtKB-ARBA"/>
</dbReference>
<evidence type="ECO:0000256" key="11">
    <source>
        <dbReference type="ARBA" id="ARBA00023130"/>
    </source>
</evidence>
<dbReference type="InterPro" id="IPR001214">
    <property type="entry name" value="SET_dom"/>
</dbReference>
<dbReference type="GO" id="GO:0045087">
    <property type="term" value="P:innate immune response"/>
    <property type="evidence" value="ECO:0007669"/>
    <property type="project" value="UniProtKB-KW"/>
</dbReference>
<accession>A0AAN9Y8Z4</accession>
<dbReference type="GO" id="GO:0000978">
    <property type="term" value="F:RNA polymerase II cis-regulatory region sequence-specific DNA binding"/>
    <property type="evidence" value="ECO:0007669"/>
    <property type="project" value="TreeGrafter"/>
</dbReference>
<feature type="compositionally biased region" description="Polar residues" evidence="18">
    <location>
        <begin position="700"/>
        <end position="710"/>
    </location>
</feature>
<dbReference type="InterPro" id="IPR036236">
    <property type="entry name" value="Znf_C2H2_sf"/>
</dbReference>
<proteinExistence type="inferred from homology"/>
<evidence type="ECO:0000256" key="16">
    <source>
        <dbReference type="ARBA" id="ARBA00078155"/>
    </source>
</evidence>
<feature type="compositionally biased region" description="Polar residues" evidence="18">
    <location>
        <begin position="464"/>
        <end position="474"/>
    </location>
</feature>
<dbReference type="SMART" id="SM00317">
    <property type="entry name" value="SET"/>
    <property type="match status" value="1"/>
</dbReference>
<keyword evidence="12" id="KW-0804">Transcription</keyword>
<feature type="compositionally biased region" description="Low complexity" evidence="18">
    <location>
        <begin position="941"/>
        <end position="966"/>
    </location>
</feature>
<dbReference type="Pfam" id="PF21549">
    <property type="entry name" value="PRDM2_PR"/>
    <property type="match status" value="1"/>
</dbReference>
<feature type="compositionally biased region" description="Low complexity" evidence="18">
    <location>
        <begin position="246"/>
        <end position="262"/>
    </location>
</feature>
<dbReference type="SUPFAM" id="SSF57667">
    <property type="entry name" value="beta-beta-alpha zinc fingers"/>
    <property type="match status" value="3"/>
</dbReference>
<gene>
    <name evidence="21" type="ORF">V9T40_005749</name>
</gene>
<evidence type="ECO:0000256" key="4">
    <source>
        <dbReference type="ARBA" id="ARBA00022723"/>
    </source>
</evidence>
<dbReference type="Proteomes" id="UP001367676">
    <property type="component" value="Unassembled WGS sequence"/>
</dbReference>
<feature type="compositionally biased region" description="Polar residues" evidence="18">
    <location>
        <begin position="666"/>
        <end position="684"/>
    </location>
</feature>
<feature type="domain" description="C2H2-type" evidence="19">
    <location>
        <begin position="1001"/>
        <end position="1028"/>
    </location>
</feature>
<keyword evidence="4" id="KW-0479">Metal-binding</keyword>
<dbReference type="PROSITE" id="PS00028">
    <property type="entry name" value="ZINC_FINGER_C2H2_1"/>
    <property type="match status" value="4"/>
</dbReference>
<dbReference type="Gene3D" id="2.170.270.10">
    <property type="entry name" value="SET domain"/>
    <property type="match status" value="1"/>
</dbReference>
<evidence type="ECO:0000256" key="15">
    <source>
        <dbReference type="ARBA" id="ARBA00075301"/>
    </source>
</evidence>
<keyword evidence="13" id="KW-0539">Nucleus</keyword>
<sequence length="1160" mass="129661">MFCQKNTPNWWIRKLEQGLVYNEKELRCGYLFFSSIAAGCDNVEVTMHSEQNKTDSDVFDFMSVKEEEFEESVNYIAPDVATDPGCPNRAEKSLPRNLELRPSKSNNAVGVWSTAVIPRGTRFGPLVGETYAKDAVLTNVNRKYFWRVYKDNELYYYIDGYDESKSNWMRYVNPAFSTEAQNLIAYQYDSNIYFFTIRTIHKDEELLVWYCKEFATRLNYPLTGEQMLLQMKRQQQHHTPTPPLVLGPTPTLPDVSSSTTTPPSLPGPLVRVHSGAKQHQHNDHHQKLRYPEYCKSKSVLMNTKSSNSPLRFIPTIKQLPKDAEGKDIYCVDLPCPQSPPPGRLVLLQPQQHLSPAAPMEGDKEKLGIEPENNNNIVNYKYFSQIETLKKRSIQPQFRFDQIMTNNETSLRATVYQSSSPTMAGQQQQPQQMQSSREPEEQSSCQDADDSVELKEEPEVDDSRPSSAAKASTPSMEPMNVAQYPPAYLKQYTDLKTDEALDAAIVEAAGACGNCSAKSPSRNANDGCEDLSAGYRRCDPLQGFGSLGPSSMRIDVGAVDNADVKDACADRFALGGELHAKDGSHGCDQTSVRSDEGYHSNGFHDDALTPPDGCVDSDDSDVVLDFSKNKKTEDPADLNPEIAAEAEEPVVDGNEYRKRKMKMSRASFYSTNRGSQDTTKETTASVAAENKENDLPPSPATPVNQSSSPSPQRAPLSHAVTVIVKPSDCGRPHTRSPPYQIQRHHRVPEDDEDEYEEHRRRSSPGVQPPSTSILENILLRNKTTDEDAHPGLRPPSSPPQSPTERAYSYKKSQRYAPVSPDSTASAHCRLPSPSLLHGDLATRSPRSSSTPLYPAEEAHHFQPHSPPTAPTYPAPYHVGPQPISAHAPYSPPSSTNGYHPLQHAPQHHQLHHHQQYPTSTSPSSYGLGLPQLHSMMPPGPPSSSLHHYQASSSSASMLPSHLSCSSPGSMSPDEGPCHSPNSSRGYRSLPYPLQKKDGKINYECNICYKTFGQLSNLKVHLRTHSGERPFQCNICSKTFTQLAHLQKHHLVHTGEKPHQCDTCNKRFSSTSNLKTHRRLHSGTKPFACDLCQAKFTQLVHLKLHKRLHTNERPYMCISCGKKYISHSGLRTHWKTTSCQPHMIDQSLPQNMEQQHELYGRM</sequence>
<evidence type="ECO:0000256" key="8">
    <source>
        <dbReference type="ARBA" id="ARBA00022859"/>
    </source>
</evidence>
<protein>
    <recommendedName>
        <fullName evidence="14">Tissue-resident T-cell transcription regulator protein ZNF683</fullName>
    </recommendedName>
    <alternativeName>
        <fullName evidence="15">Homolog of Blimp-1 in T-cell</fullName>
    </alternativeName>
    <alternativeName>
        <fullName evidence="16">Zinc finger protein 683</fullName>
    </alternativeName>
</protein>
<evidence type="ECO:0000256" key="10">
    <source>
        <dbReference type="ARBA" id="ARBA00023125"/>
    </source>
</evidence>
<dbReference type="GO" id="GO:0008757">
    <property type="term" value="F:S-adenosylmethionine-dependent methyltransferase activity"/>
    <property type="evidence" value="ECO:0007669"/>
    <property type="project" value="UniProtKB-ARBA"/>
</dbReference>
<dbReference type="GO" id="GO:0051239">
    <property type="term" value="P:regulation of multicellular organismal process"/>
    <property type="evidence" value="ECO:0007669"/>
    <property type="project" value="UniProtKB-ARBA"/>
</dbReference>
<keyword evidence="6 17" id="KW-0863">Zinc-finger</keyword>
<feature type="domain" description="C2H2-type" evidence="19">
    <location>
        <begin position="1057"/>
        <end position="1084"/>
    </location>
</feature>
<reference evidence="21 22" key="1">
    <citation type="submission" date="2024-03" db="EMBL/GenBank/DDBJ databases">
        <title>Adaptation during the transition from Ophiocordyceps entomopathogen to insect associate is accompanied by gene loss and intensified selection.</title>
        <authorList>
            <person name="Ward C.M."/>
            <person name="Onetto C.A."/>
            <person name="Borneman A.R."/>
        </authorList>
    </citation>
    <scope>NUCLEOTIDE SEQUENCE [LARGE SCALE GENOMIC DNA]</scope>
    <source>
        <strain evidence="21">AWRI1</strain>
        <tissue evidence="21">Single Adult Female</tissue>
    </source>
</reference>
<evidence type="ECO:0000256" key="1">
    <source>
        <dbReference type="ARBA" id="ARBA00004123"/>
    </source>
</evidence>
<dbReference type="GO" id="GO:0005737">
    <property type="term" value="C:cytoplasm"/>
    <property type="evidence" value="ECO:0007669"/>
    <property type="project" value="TreeGrafter"/>
</dbReference>
<feature type="domain" description="C2H2-type" evidence="19">
    <location>
        <begin position="1113"/>
        <end position="1145"/>
    </location>
</feature>
<keyword evidence="9" id="KW-0805">Transcription regulation</keyword>
<feature type="compositionally biased region" description="Basic and acidic residues" evidence="18">
    <location>
        <begin position="597"/>
        <end position="606"/>
    </location>
</feature>
<dbReference type="InterPro" id="IPR013087">
    <property type="entry name" value="Znf_C2H2_type"/>
</dbReference>
<keyword evidence="11" id="KW-1064">Adaptive immunity</keyword>
<dbReference type="FunFam" id="3.30.160.60:FF:000322">
    <property type="entry name" value="GDNF-inducible zinc finger protein 1"/>
    <property type="match status" value="1"/>
</dbReference>
<dbReference type="Gene3D" id="3.30.160.60">
    <property type="entry name" value="Classic Zinc Finger"/>
    <property type="match status" value="5"/>
</dbReference>
<keyword evidence="7" id="KW-0862">Zinc</keyword>
<evidence type="ECO:0000256" key="13">
    <source>
        <dbReference type="ARBA" id="ARBA00023242"/>
    </source>
</evidence>
<dbReference type="PANTHER" id="PTHR16515:SF59">
    <property type="entry name" value="PR DOMAIN ZINC FINGER PROTEIN 1"/>
    <property type="match status" value="1"/>
</dbReference>
<dbReference type="SMART" id="SM00355">
    <property type="entry name" value="ZnF_C2H2"/>
    <property type="match status" value="5"/>
</dbReference>
<feature type="region of interest" description="Disordered" evidence="18">
    <location>
        <begin position="232"/>
        <end position="266"/>
    </location>
</feature>
<organism evidence="21 22">
    <name type="scientific">Parthenolecanium corni</name>
    <dbReference type="NCBI Taxonomy" id="536013"/>
    <lineage>
        <taxon>Eukaryota</taxon>
        <taxon>Metazoa</taxon>
        <taxon>Ecdysozoa</taxon>
        <taxon>Arthropoda</taxon>
        <taxon>Hexapoda</taxon>
        <taxon>Insecta</taxon>
        <taxon>Pterygota</taxon>
        <taxon>Neoptera</taxon>
        <taxon>Paraneoptera</taxon>
        <taxon>Hemiptera</taxon>
        <taxon>Sternorrhyncha</taxon>
        <taxon>Coccoidea</taxon>
        <taxon>Coccidae</taxon>
        <taxon>Parthenolecanium</taxon>
    </lineage>
</organism>
<dbReference type="PANTHER" id="PTHR16515">
    <property type="entry name" value="PR DOMAIN ZINC FINGER PROTEIN"/>
    <property type="match status" value="1"/>
</dbReference>
<dbReference type="FunFam" id="3.30.160.60:FF:001272">
    <property type="entry name" value="Zinc finger protein 683"/>
    <property type="match status" value="1"/>
</dbReference>
<evidence type="ECO:0000259" key="19">
    <source>
        <dbReference type="PROSITE" id="PS50157"/>
    </source>
</evidence>
<dbReference type="FunFam" id="3.30.160.60:FF:000132">
    <property type="entry name" value="PR domain zinc finger protein 1"/>
    <property type="match status" value="1"/>
</dbReference>
<feature type="compositionally biased region" description="Pro residues" evidence="18">
    <location>
        <begin position="791"/>
        <end position="800"/>
    </location>
</feature>
<evidence type="ECO:0000256" key="14">
    <source>
        <dbReference type="ARBA" id="ARBA00074461"/>
    </source>
</evidence>
<feature type="domain" description="SET" evidence="20">
    <location>
        <begin position="96"/>
        <end position="211"/>
    </location>
</feature>
<comment type="caution">
    <text evidence="21">The sequence shown here is derived from an EMBL/GenBank/DDBJ whole genome shotgun (WGS) entry which is preliminary data.</text>
</comment>
<dbReference type="InterPro" id="IPR050331">
    <property type="entry name" value="Zinc_finger"/>
</dbReference>
<evidence type="ECO:0000259" key="20">
    <source>
        <dbReference type="PROSITE" id="PS50280"/>
    </source>
</evidence>
<keyword evidence="10" id="KW-0238">DNA-binding</keyword>
<dbReference type="GO" id="GO:0001227">
    <property type="term" value="F:DNA-binding transcription repressor activity, RNA polymerase II-specific"/>
    <property type="evidence" value="ECO:0007669"/>
    <property type="project" value="InterPro"/>
</dbReference>
<dbReference type="GO" id="GO:0045165">
    <property type="term" value="P:cell fate commitment"/>
    <property type="evidence" value="ECO:0007669"/>
    <property type="project" value="TreeGrafter"/>
</dbReference>
<dbReference type="AlphaFoldDB" id="A0AAN9Y8Z4"/>
<evidence type="ECO:0000256" key="3">
    <source>
        <dbReference type="ARBA" id="ARBA00022588"/>
    </source>
</evidence>
<dbReference type="EMBL" id="JBBCAQ010000003">
    <property type="protein sequence ID" value="KAK7604563.1"/>
    <property type="molecule type" value="Genomic_DNA"/>
</dbReference>
<dbReference type="InterPro" id="IPR044413">
    <property type="entry name" value="PRDM1_PR-SET"/>
</dbReference>
<dbReference type="SUPFAM" id="SSF82199">
    <property type="entry name" value="SET domain"/>
    <property type="match status" value="1"/>
</dbReference>
<dbReference type="Pfam" id="PF00096">
    <property type="entry name" value="zf-C2H2"/>
    <property type="match status" value="3"/>
</dbReference>
<dbReference type="FunFam" id="3.30.160.60:FF:000833">
    <property type="entry name" value="PR domain zinc finger protein"/>
    <property type="match status" value="1"/>
</dbReference>
<keyword evidence="5" id="KW-0677">Repeat</keyword>
<dbReference type="GO" id="GO:0008276">
    <property type="term" value="F:protein methyltransferase activity"/>
    <property type="evidence" value="ECO:0007669"/>
    <property type="project" value="UniProtKB-ARBA"/>
</dbReference>
<comment type="similarity">
    <text evidence="2">Belongs to the krueppel C2H2-type zinc-finger protein family.</text>
</comment>
<dbReference type="CDD" id="cd19187">
    <property type="entry name" value="PR-SET_PRDM1"/>
    <property type="match status" value="1"/>
</dbReference>
<feature type="compositionally biased region" description="Pro residues" evidence="18">
    <location>
        <begin position="863"/>
        <end position="872"/>
    </location>
</feature>
<feature type="compositionally biased region" description="Basic and acidic residues" evidence="18">
    <location>
        <begin position="451"/>
        <end position="463"/>
    </location>
</feature>
<dbReference type="PROSITE" id="PS50157">
    <property type="entry name" value="ZINC_FINGER_C2H2_2"/>
    <property type="match status" value="5"/>
</dbReference>
<feature type="domain" description="C2H2-type" evidence="19">
    <location>
        <begin position="1085"/>
        <end position="1112"/>
    </location>
</feature>
<dbReference type="FunFam" id="3.30.160.60:FF:000262">
    <property type="entry name" value="PR domain zinc finger protein 1"/>
    <property type="match status" value="1"/>
</dbReference>
<feature type="compositionally biased region" description="Low complexity" evidence="18">
    <location>
        <begin position="425"/>
        <end position="445"/>
    </location>
</feature>
<evidence type="ECO:0000313" key="21">
    <source>
        <dbReference type="EMBL" id="KAK7604563.1"/>
    </source>
</evidence>
<feature type="domain" description="C2H2-type" evidence="19">
    <location>
        <begin position="1029"/>
        <end position="1056"/>
    </location>
</feature>
<dbReference type="PROSITE" id="PS50280">
    <property type="entry name" value="SET"/>
    <property type="match status" value="1"/>
</dbReference>
<dbReference type="GO" id="GO:0002250">
    <property type="term" value="P:adaptive immune response"/>
    <property type="evidence" value="ECO:0007669"/>
    <property type="project" value="UniProtKB-KW"/>
</dbReference>
<evidence type="ECO:0000256" key="7">
    <source>
        <dbReference type="ARBA" id="ARBA00022833"/>
    </source>
</evidence>
<dbReference type="GO" id="GO:0005634">
    <property type="term" value="C:nucleus"/>
    <property type="evidence" value="ECO:0007669"/>
    <property type="project" value="UniProtKB-SubCell"/>
</dbReference>
<evidence type="ECO:0000256" key="17">
    <source>
        <dbReference type="PROSITE-ProRule" id="PRU00042"/>
    </source>
</evidence>
<dbReference type="GO" id="GO:0008270">
    <property type="term" value="F:zinc ion binding"/>
    <property type="evidence" value="ECO:0007669"/>
    <property type="project" value="UniProtKB-KW"/>
</dbReference>
<dbReference type="InterPro" id="IPR046341">
    <property type="entry name" value="SET_dom_sf"/>
</dbReference>
<evidence type="ECO:0000256" key="12">
    <source>
        <dbReference type="ARBA" id="ARBA00023163"/>
    </source>
</evidence>
<evidence type="ECO:0000256" key="5">
    <source>
        <dbReference type="ARBA" id="ARBA00022737"/>
    </source>
</evidence>
<keyword evidence="22" id="KW-1185">Reference proteome</keyword>
<feature type="region of interest" description="Disordered" evidence="18">
    <location>
        <begin position="415"/>
        <end position="481"/>
    </location>
</feature>
<feature type="region of interest" description="Disordered" evidence="18">
    <location>
        <begin position="783"/>
        <end position="986"/>
    </location>
</feature>
<evidence type="ECO:0000256" key="2">
    <source>
        <dbReference type="ARBA" id="ARBA00006991"/>
    </source>
</evidence>
<comment type="subcellular location">
    <subcellularLocation>
        <location evidence="1">Nucleus</location>
    </subcellularLocation>
</comment>
<evidence type="ECO:0000256" key="6">
    <source>
        <dbReference type="ARBA" id="ARBA00022771"/>
    </source>
</evidence>
<evidence type="ECO:0000256" key="9">
    <source>
        <dbReference type="ARBA" id="ARBA00023015"/>
    </source>
</evidence>
<keyword evidence="3" id="KW-0399">Innate immunity</keyword>
<keyword evidence="8" id="KW-0391">Immunity</keyword>